<feature type="chain" id="PRO_5014515128" evidence="1">
    <location>
        <begin position="18"/>
        <end position="88"/>
    </location>
</feature>
<dbReference type="InterPro" id="IPR005590">
    <property type="entry name" value="DUF333"/>
</dbReference>
<feature type="signal peptide" evidence="1">
    <location>
        <begin position="1"/>
        <end position="17"/>
    </location>
</feature>
<evidence type="ECO:0000256" key="1">
    <source>
        <dbReference type="SAM" id="SignalP"/>
    </source>
</evidence>
<dbReference type="OrthoDB" id="148878at2"/>
<name>A0A0H0YBU6_VIBAL</name>
<dbReference type="Pfam" id="PF03891">
    <property type="entry name" value="DUF333"/>
    <property type="match status" value="1"/>
</dbReference>
<sequence>MKKTNLMMAMAATLVLAGCSTYEGATRSTEYTSVANPAAVYCVQQGGELDTVSENGERVTYCVLSDNERVEQWEYYRENHKENEGDNY</sequence>
<dbReference type="PANTHER" id="PTHR38008">
    <property type="entry name" value="HEMOLYSIN-RELATED"/>
    <property type="match status" value="1"/>
</dbReference>
<dbReference type="Proteomes" id="UP000565155">
    <property type="component" value="Unassembled WGS sequence"/>
</dbReference>
<dbReference type="EMBL" id="JABCMA010000009">
    <property type="protein sequence ID" value="NMR74163.1"/>
    <property type="molecule type" value="Genomic_DNA"/>
</dbReference>
<dbReference type="EMBL" id="VTYF01000007">
    <property type="protein sequence ID" value="NOI09966.1"/>
    <property type="molecule type" value="Genomic_DNA"/>
</dbReference>
<evidence type="ECO:0000313" key="4">
    <source>
        <dbReference type="Proteomes" id="UP000532247"/>
    </source>
</evidence>
<dbReference type="RefSeq" id="WP_005374023.1">
    <property type="nucleotide sequence ID" value="NZ_AP023186.1"/>
</dbReference>
<organism evidence="2 5">
    <name type="scientific">Vibrio alginolyticus</name>
    <dbReference type="NCBI Taxonomy" id="663"/>
    <lineage>
        <taxon>Bacteria</taxon>
        <taxon>Pseudomonadati</taxon>
        <taxon>Pseudomonadota</taxon>
        <taxon>Gammaproteobacteria</taxon>
        <taxon>Vibrionales</taxon>
        <taxon>Vibrionaceae</taxon>
        <taxon>Vibrio</taxon>
    </lineage>
</organism>
<reference evidence="3 4" key="1">
    <citation type="submission" date="2019-09" db="EMBL/GenBank/DDBJ databases">
        <title>Draft genome sequencing and comparative genomics of hatchery-associated Vibrios.</title>
        <authorList>
            <person name="Kehlet-Delgado H."/>
            <person name="Mueller R.S."/>
        </authorList>
    </citation>
    <scope>NUCLEOTIDE SEQUENCE [LARGE SCALE GENOMIC DNA]</scope>
    <source>
        <strain evidence="3 4">081416A</strain>
    </source>
</reference>
<comment type="caution">
    <text evidence="2">The sequence shown here is derived from an EMBL/GenBank/DDBJ whole genome shotgun (WGS) entry which is preliminary data.</text>
</comment>
<reference evidence="2 5" key="2">
    <citation type="submission" date="2020-04" db="EMBL/GenBank/DDBJ databases">
        <title>Whole-genome sequencing of Vibrio spp. from China reveals different genetic environments of blaCTX-M-14 among diverse lineages.</title>
        <authorList>
            <person name="Zheng Z."/>
            <person name="Ye L."/>
            <person name="Chen S."/>
        </authorList>
    </citation>
    <scope>NUCLEOTIDE SEQUENCE [LARGE SCALE GENOMIC DNA]</scope>
    <source>
        <strain evidence="2 5">Vb1636</strain>
    </source>
</reference>
<evidence type="ECO:0000313" key="5">
    <source>
        <dbReference type="Proteomes" id="UP000565155"/>
    </source>
</evidence>
<proteinExistence type="predicted"/>
<gene>
    <name evidence="3" type="ORF">F0254_13930</name>
    <name evidence="2" type="ORF">HKB35_11075</name>
</gene>
<dbReference type="GeneID" id="75165710"/>
<accession>A0A0H0YBU6</accession>
<evidence type="ECO:0000313" key="2">
    <source>
        <dbReference type="EMBL" id="NMR74163.1"/>
    </source>
</evidence>
<dbReference type="PROSITE" id="PS51257">
    <property type="entry name" value="PROKAR_LIPOPROTEIN"/>
    <property type="match status" value="1"/>
</dbReference>
<dbReference type="AlphaFoldDB" id="A0A0H0YBU6"/>
<dbReference type="eggNOG" id="COG3042">
    <property type="taxonomic scope" value="Bacteria"/>
</dbReference>
<protein>
    <submittedName>
        <fullName evidence="2">DUF333 domain-containing protein</fullName>
    </submittedName>
</protein>
<dbReference type="PANTHER" id="PTHR38008:SF2">
    <property type="entry name" value="HEMOLYSIN"/>
    <property type="match status" value="1"/>
</dbReference>
<keyword evidence="1" id="KW-0732">Signal</keyword>
<dbReference type="Proteomes" id="UP000532247">
    <property type="component" value="Unassembled WGS sequence"/>
</dbReference>
<dbReference type="STRING" id="663.BAU10_16750"/>
<evidence type="ECO:0000313" key="3">
    <source>
        <dbReference type="EMBL" id="NOI09966.1"/>
    </source>
</evidence>